<evidence type="ECO:0000313" key="14">
    <source>
        <dbReference type="Proteomes" id="UP000037751"/>
    </source>
</evidence>
<evidence type="ECO:0000256" key="5">
    <source>
        <dbReference type="ARBA" id="ARBA00023123"/>
    </source>
</evidence>
<keyword evidence="14" id="KW-1185">Reference proteome</keyword>
<keyword evidence="2 8" id="KW-0547">Nucleotide-binding</keyword>
<organism evidence="13 14">
    <name type="scientific">Malassezia pachydermatis</name>
    <dbReference type="NCBI Taxonomy" id="77020"/>
    <lineage>
        <taxon>Eukaryota</taxon>
        <taxon>Fungi</taxon>
        <taxon>Dikarya</taxon>
        <taxon>Basidiomycota</taxon>
        <taxon>Ustilaginomycotina</taxon>
        <taxon>Malasseziomycetes</taxon>
        <taxon>Malasseziales</taxon>
        <taxon>Malasseziaceae</taxon>
        <taxon>Malassezia</taxon>
    </lineage>
</organism>
<feature type="region of interest" description="Actin-binding" evidence="8">
    <location>
        <begin position="637"/>
        <end position="659"/>
    </location>
</feature>
<dbReference type="OrthoDB" id="6108017at2759"/>
<dbReference type="SUPFAM" id="SSF50084">
    <property type="entry name" value="Myosin S1 fragment, N-terminal domain"/>
    <property type="match status" value="1"/>
</dbReference>
<evidence type="ECO:0000259" key="11">
    <source>
        <dbReference type="PROSITE" id="PS51456"/>
    </source>
</evidence>
<dbReference type="RefSeq" id="XP_017992421.1">
    <property type="nucleotide sequence ID" value="XM_018135658.1"/>
</dbReference>
<evidence type="ECO:0000256" key="9">
    <source>
        <dbReference type="SAM" id="Coils"/>
    </source>
</evidence>
<keyword evidence="3 8" id="KW-0067">ATP-binding</keyword>
<dbReference type="InterPro" id="IPR027417">
    <property type="entry name" value="P-loop_NTPase"/>
</dbReference>
<dbReference type="GO" id="GO:0000146">
    <property type="term" value="F:microfilament motor activity"/>
    <property type="evidence" value="ECO:0007669"/>
    <property type="project" value="TreeGrafter"/>
</dbReference>
<keyword evidence="5 8" id="KW-0518">Myosin</keyword>
<keyword evidence="7 8" id="KW-0009">Actin-binding</keyword>
<dbReference type="PROSITE" id="PS51844">
    <property type="entry name" value="SH3_LIKE"/>
    <property type="match status" value="1"/>
</dbReference>
<sequence>MSNSGTGSFPSDPDRKDVWVPDPTQGYVAAYVVREHAGDSECCLANGTVVTVPTSSLSEMNPPKFDKAADIADLTYLNEASVVHNLRQRYFSDMIYTYSGLFLVAVNPYHALPIYTEAVVDMYKEKRREENPPHIFAVADGAMRSMLEHQENQSLLITGESGAGKTENTKRVIQYLAATAADADATGPWRSGEPLGLLERQILEANPILESFGNAQTVRNNNSSRFGKFIRIEFSATGTIAGGHVEWYLLEKSRVHSRSANERSFHVFYQLLRSHDQALLDSLALSNYPEDYAYLASTRKHVEGIDDTVEFRQLLEALRTMGFSSQEEHWLFLVVALILHLGNISLSEDRSGQARVDNMQQLTLISELMGVEPTQLHNALVRPTVRAGREMVTQARTKKQVQDEIAALCKTMYEKTFGWLVDRINTVLDRPTSKSQFIGVLDIAGFEIFETNSFEQLCINYTNEKLQQFFNHHMFMLEQQEYAREDIDWDYVNFGLDLQPTIDLIESSSPIGILATLDEECIMPKASDATFTEKLIATWGPAKGQAMTAASSKFVPSRQVKRFMVRHYAANVEYSTDGWLDKNRDPLNDNITRVLAGASHEFLASLFVTMVSSDDAGAPRSRRGAFRTVGQRHKEQLASLMAQLDSTQPHFVRCIVPNSDKRPGRMDLPLVLDQLRCNGVLEGIRIARLGYPNRTLFAEFVQRYALLAPDTPTSHVMDSRLVSRHIAESLDLDPAVYRIGTTKIFFKAGVLAELEERRNVRLHEIFTGIQAVSRGFMARRLAQKRLRRKAAKQLLQDSAQAYAKLQSSAWWRLYLRLLPLLAATENDEEARRHEVEMAMVRERAQRDQQERERLAELERKLRQEYALLEEQLDDERTKHASTHDTLTGTMNRLDTAEAALAELQAERDEWARDMQSLQDQLDDGLQREKDLQVELSTVSEQLTQELTSRANLEHEHGEAIAKAGQLEEELATAKQSLQEHMERTEQHIESLAAEHEVELQHWQQKLERAVKDTSAHEELTQRLSDAEAKHASLLEAHEAVAKESASWQARALEATQALDALTAEHEDLQTQHEQIAEKHASHIETSDSLRVAHEEAQETIAQLEQMLDTEREKAEIAADAHARSMLDLQQKLDARSAEVHKLTSQIHSLELENKRLETLQNKTTIEHVHVLEEAKKYTDRQLSDVQAELQELSTYTRSLERTRARLQQEHEALTRTSSGLNADDAIRQRDEAREALQNAEKNSADKLRKTRAEYEVRIRQLEDELRRAEKEKSSMHPEKPTPLLGNGRKSHTAAARQVLAEIQLETELLAKDLARASAMRPPTSS</sequence>
<dbReference type="FunFam" id="3.40.850.10:FF:000101">
    <property type="entry name" value="Slow myosin heavy chain 2"/>
    <property type="match status" value="1"/>
</dbReference>
<dbReference type="GeneID" id="28727533"/>
<dbReference type="Gene3D" id="1.20.58.530">
    <property type="match status" value="1"/>
</dbReference>
<dbReference type="Gene3D" id="1.20.5.4820">
    <property type="match status" value="1"/>
</dbReference>
<feature type="binding site" evidence="8">
    <location>
        <begin position="159"/>
        <end position="166"/>
    </location>
    <ligand>
        <name>ATP</name>
        <dbReference type="ChEBI" id="CHEBI:30616"/>
    </ligand>
</feature>
<dbReference type="Gene3D" id="1.20.120.720">
    <property type="entry name" value="Myosin VI head, motor domain, U50 subdomain"/>
    <property type="match status" value="1"/>
</dbReference>
<evidence type="ECO:0000256" key="3">
    <source>
        <dbReference type="ARBA" id="ARBA00022840"/>
    </source>
</evidence>
<evidence type="ECO:0000256" key="10">
    <source>
        <dbReference type="SAM" id="MobiDB-lite"/>
    </source>
</evidence>
<dbReference type="GO" id="GO:0005737">
    <property type="term" value="C:cytoplasm"/>
    <property type="evidence" value="ECO:0007669"/>
    <property type="project" value="TreeGrafter"/>
</dbReference>
<evidence type="ECO:0000256" key="7">
    <source>
        <dbReference type="ARBA" id="ARBA00023203"/>
    </source>
</evidence>
<dbReference type="GO" id="GO:0007015">
    <property type="term" value="P:actin filament organization"/>
    <property type="evidence" value="ECO:0007669"/>
    <property type="project" value="TreeGrafter"/>
</dbReference>
<dbReference type="InterPro" id="IPR036961">
    <property type="entry name" value="Kinesin_motor_dom_sf"/>
</dbReference>
<feature type="region of interest" description="Disordered" evidence="10">
    <location>
        <begin position="1267"/>
        <end position="1294"/>
    </location>
</feature>
<dbReference type="FunFam" id="1.10.10.820:FF:000001">
    <property type="entry name" value="Myosin heavy chain"/>
    <property type="match status" value="1"/>
</dbReference>
<dbReference type="EMBL" id="LGAV01000003">
    <property type="protein sequence ID" value="KOS14789.1"/>
    <property type="molecule type" value="Genomic_DNA"/>
</dbReference>
<dbReference type="SMART" id="SM00242">
    <property type="entry name" value="MYSc"/>
    <property type="match status" value="1"/>
</dbReference>
<dbReference type="InterPro" id="IPR004009">
    <property type="entry name" value="SH3_Myosin"/>
</dbReference>
<dbReference type="Gene3D" id="2.30.30.360">
    <property type="entry name" value="Myosin S1 fragment, N-terminal"/>
    <property type="match status" value="1"/>
</dbReference>
<feature type="compositionally biased region" description="Basic and acidic residues" evidence="10">
    <location>
        <begin position="1267"/>
        <end position="1279"/>
    </location>
</feature>
<gene>
    <name evidence="13" type="ORF">Malapachy_1148</name>
</gene>
<dbReference type="PROSITE" id="PS51456">
    <property type="entry name" value="MYOSIN_MOTOR"/>
    <property type="match status" value="1"/>
</dbReference>
<dbReference type="VEuPathDB" id="FungiDB:Malapachy_1148"/>
<dbReference type="GO" id="GO:0005524">
    <property type="term" value="F:ATP binding"/>
    <property type="evidence" value="ECO:0007669"/>
    <property type="project" value="UniProtKB-UniRule"/>
</dbReference>
<reference evidence="13 14" key="1">
    <citation type="submission" date="2015-07" db="EMBL/GenBank/DDBJ databases">
        <title>Draft Genome Sequence of Malassezia furfur CBS1878 and Malassezia pachydermatis CBS1879.</title>
        <authorList>
            <person name="Triana S."/>
            <person name="Ohm R."/>
            <person name="Gonzalez A."/>
            <person name="DeCock H."/>
            <person name="Restrepo S."/>
            <person name="Celis A."/>
        </authorList>
    </citation>
    <scope>NUCLEOTIDE SEQUENCE [LARGE SCALE GENOMIC DNA]</scope>
    <source>
        <strain evidence="13 14">CBS 1879</strain>
    </source>
</reference>
<dbReference type="InterPro" id="IPR001609">
    <property type="entry name" value="Myosin_head_motor_dom-like"/>
</dbReference>
<evidence type="ECO:0000256" key="2">
    <source>
        <dbReference type="ARBA" id="ARBA00022741"/>
    </source>
</evidence>
<dbReference type="PANTHER" id="PTHR13140:SF857">
    <property type="entry name" value="MYOSIN-11"/>
    <property type="match status" value="1"/>
</dbReference>
<dbReference type="SUPFAM" id="SSF52540">
    <property type="entry name" value="P-loop containing nucleoside triphosphate hydrolases"/>
    <property type="match status" value="1"/>
</dbReference>
<dbReference type="STRING" id="77020.A0A0M9VPU1"/>
<dbReference type="GO" id="GO:0016459">
    <property type="term" value="C:myosin complex"/>
    <property type="evidence" value="ECO:0007669"/>
    <property type="project" value="UniProtKB-KW"/>
</dbReference>
<dbReference type="PANTHER" id="PTHR13140">
    <property type="entry name" value="MYOSIN"/>
    <property type="match status" value="1"/>
</dbReference>
<comment type="caution">
    <text evidence="13">The sequence shown here is derived from an EMBL/GenBank/DDBJ whole genome shotgun (WGS) entry which is preliminary data.</text>
</comment>
<evidence type="ECO:0000256" key="1">
    <source>
        <dbReference type="ARBA" id="ARBA00008314"/>
    </source>
</evidence>
<dbReference type="Gene3D" id="3.40.850.10">
    <property type="entry name" value="Kinesin motor domain"/>
    <property type="match status" value="1"/>
</dbReference>
<evidence type="ECO:0000259" key="12">
    <source>
        <dbReference type="PROSITE" id="PS51844"/>
    </source>
</evidence>
<evidence type="ECO:0000256" key="6">
    <source>
        <dbReference type="ARBA" id="ARBA00023175"/>
    </source>
</evidence>
<dbReference type="Pfam" id="PF02736">
    <property type="entry name" value="Myosin_N"/>
    <property type="match status" value="1"/>
</dbReference>
<dbReference type="PRINTS" id="PR00193">
    <property type="entry name" value="MYOSINHEAVY"/>
</dbReference>
<dbReference type="CDD" id="cd01377">
    <property type="entry name" value="MYSc_class_II"/>
    <property type="match status" value="1"/>
</dbReference>
<evidence type="ECO:0000313" key="13">
    <source>
        <dbReference type="EMBL" id="KOS14789.1"/>
    </source>
</evidence>
<keyword evidence="6 8" id="KW-0505">Motor protein</keyword>
<feature type="domain" description="Myosin N-terminal SH3-like" evidence="12">
    <location>
        <begin position="13"/>
        <end position="62"/>
    </location>
</feature>
<dbReference type="Pfam" id="PF00063">
    <property type="entry name" value="Myosin_head"/>
    <property type="match status" value="1"/>
</dbReference>
<accession>A0A0M9VPU1</accession>
<dbReference type="PROSITE" id="PS50096">
    <property type="entry name" value="IQ"/>
    <property type="match status" value="1"/>
</dbReference>
<evidence type="ECO:0000256" key="4">
    <source>
        <dbReference type="ARBA" id="ARBA00023054"/>
    </source>
</evidence>
<name>A0A0M9VPU1_9BASI</name>
<proteinExistence type="inferred from homology"/>
<keyword evidence="4 9" id="KW-0175">Coiled coil</keyword>
<feature type="domain" description="Myosin motor" evidence="11">
    <location>
        <begin position="66"/>
        <end position="759"/>
    </location>
</feature>
<dbReference type="Proteomes" id="UP000037751">
    <property type="component" value="Unassembled WGS sequence"/>
</dbReference>
<dbReference type="InterPro" id="IPR008989">
    <property type="entry name" value="Myosin_S1_N"/>
</dbReference>
<comment type="similarity">
    <text evidence="1 8">Belongs to the TRAFAC class myosin-kinesin ATPase superfamily. Myosin family.</text>
</comment>
<dbReference type="GO" id="GO:0016020">
    <property type="term" value="C:membrane"/>
    <property type="evidence" value="ECO:0007669"/>
    <property type="project" value="TreeGrafter"/>
</dbReference>
<evidence type="ECO:0000256" key="8">
    <source>
        <dbReference type="PROSITE-ProRule" id="PRU00782"/>
    </source>
</evidence>
<dbReference type="GO" id="GO:0051015">
    <property type="term" value="F:actin filament binding"/>
    <property type="evidence" value="ECO:0007669"/>
    <property type="project" value="InterPro"/>
</dbReference>
<protein>
    <submittedName>
        <fullName evidence="13">Nonmuscle myosin heavy chain b</fullName>
    </submittedName>
</protein>
<dbReference type="Gene3D" id="1.10.10.820">
    <property type="match status" value="1"/>
</dbReference>
<feature type="coiled-coil region" evidence="9">
    <location>
        <begin position="830"/>
        <end position="1159"/>
    </location>
</feature>